<name>A0AA36G5B4_9BILA</name>
<reference evidence="1" key="1">
    <citation type="submission" date="2023-06" db="EMBL/GenBank/DDBJ databases">
        <authorList>
            <person name="Delattre M."/>
        </authorList>
    </citation>
    <scope>NUCLEOTIDE SEQUENCE</scope>
    <source>
        <strain evidence="1">AF72</strain>
    </source>
</reference>
<evidence type="ECO:0000313" key="1">
    <source>
        <dbReference type="EMBL" id="CAJ0579812.1"/>
    </source>
</evidence>
<keyword evidence="2" id="KW-1185">Reference proteome</keyword>
<evidence type="ECO:0000313" key="2">
    <source>
        <dbReference type="Proteomes" id="UP001177023"/>
    </source>
</evidence>
<protein>
    <submittedName>
        <fullName evidence="1">Uncharacterized protein</fullName>
    </submittedName>
</protein>
<dbReference type="AlphaFoldDB" id="A0AA36G5B4"/>
<accession>A0AA36G5B4</accession>
<proteinExistence type="predicted"/>
<dbReference type="Proteomes" id="UP001177023">
    <property type="component" value="Unassembled WGS sequence"/>
</dbReference>
<gene>
    <name evidence="1" type="ORF">MSPICULIGERA_LOCUS18017</name>
</gene>
<dbReference type="EMBL" id="CATQJA010002657">
    <property type="protein sequence ID" value="CAJ0579812.1"/>
    <property type="molecule type" value="Genomic_DNA"/>
</dbReference>
<organism evidence="1 2">
    <name type="scientific">Mesorhabditis spiculigera</name>
    <dbReference type="NCBI Taxonomy" id="96644"/>
    <lineage>
        <taxon>Eukaryota</taxon>
        <taxon>Metazoa</taxon>
        <taxon>Ecdysozoa</taxon>
        <taxon>Nematoda</taxon>
        <taxon>Chromadorea</taxon>
        <taxon>Rhabditida</taxon>
        <taxon>Rhabditina</taxon>
        <taxon>Rhabditomorpha</taxon>
        <taxon>Rhabditoidea</taxon>
        <taxon>Rhabditidae</taxon>
        <taxon>Mesorhabditinae</taxon>
        <taxon>Mesorhabditis</taxon>
    </lineage>
</organism>
<comment type="caution">
    <text evidence="1">The sequence shown here is derived from an EMBL/GenBank/DDBJ whole genome shotgun (WGS) entry which is preliminary data.</text>
</comment>
<sequence>MGGQTAGFRKSQPAMANTTAYCSREDPTAFYHLVISINRLTAIHFPFQDNIVFSDETSGLRGFACFIYSDDFWNFTFTNLPACAFITWFFGL</sequence>
<feature type="non-terminal residue" evidence="1">
    <location>
        <position position="1"/>
    </location>
</feature>